<dbReference type="GO" id="GO:0016616">
    <property type="term" value="F:oxidoreductase activity, acting on the CH-OH group of donors, NAD or NADP as acceptor"/>
    <property type="evidence" value="ECO:0007669"/>
    <property type="project" value="TreeGrafter"/>
</dbReference>
<dbReference type="Gene3D" id="3.40.50.720">
    <property type="entry name" value="NAD(P)-binding Rossmann-like Domain"/>
    <property type="match status" value="1"/>
</dbReference>
<keyword evidence="3" id="KW-1185">Reference proteome</keyword>
<comment type="similarity">
    <text evidence="1">Belongs to the short-chain dehydrogenases/reductases (SDR) family.</text>
</comment>
<evidence type="ECO:0000256" key="1">
    <source>
        <dbReference type="ARBA" id="ARBA00006484"/>
    </source>
</evidence>
<comment type="caution">
    <text evidence="2">The sequence shown here is derived from an EMBL/GenBank/DDBJ whole genome shotgun (WGS) entry which is preliminary data.</text>
</comment>
<evidence type="ECO:0008006" key="4">
    <source>
        <dbReference type="Google" id="ProtNLM"/>
    </source>
</evidence>
<gene>
    <name evidence="2" type="ORF">P775_15180</name>
</gene>
<name>A0A2G8RD75_9RHOB</name>
<dbReference type="CDD" id="cd05233">
    <property type="entry name" value="SDR_c"/>
    <property type="match status" value="1"/>
</dbReference>
<dbReference type="PANTHER" id="PTHR42760">
    <property type="entry name" value="SHORT-CHAIN DEHYDROGENASES/REDUCTASES FAMILY MEMBER"/>
    <property type="match status" value="1"/>
</dbReference>
<evidence type="ECO:0000313" key="2">
    <source>
        <dbReference type="EMBL" id="PIL19480.1"/>
    </source>
</evidence>
<dbReference type="InterPro" id="IPR036291">
    <property type="entry name" value="NAD(P)-bd_dom_sf"/>
</dbReference>
<dbReference type="FunFam" id="3.40.50.720:FF:000084">
    <property type="entry name" value="Short-chain dehydrogenase reductase"/>
    <property type="match status" value="1"/>
</dbReference>
<dbReference type="PRINTS" id="PR00080">
    <property type="entry name" value="SDRFAMILY"/>
</dbReference>
<dbReference type="InterPro" id="IPR002347">
    <property type="entry name" value="SDR_fam"/>
</dbReference>
<dbReference type="RefSeq" id="WP_180287448.1">
    <property type="nucleotide sequence ID" value="NZ_AWWI01000100.1"/>
</dbReference>
<dbReference type="PRINTS" id="PR00081">
    <property type="entry name" value="GDHRDH"/>
</dbReference>
<evidence type="ECO:0000313" key="3">
    <source>
        <dbReference type="Proteomes" id="UP000231259"/>
    </source>
</evidence>
<dbReference type="SUPFAM" id="SSF51735">
    <property type="entry name" value="NAD(P)-binding Rossmann-fold domains"/>
    <property type="match status" value="1"/>
</dbReference>
<organism evidence="2 3">
    <name type="scientific">Puniceibacterium antarcticum</name>
    <dbReference type="NCBI Taxonomy" id="1206336"/>
    <lineage>
        <taxon>Bacteria</taxon>
        <taxon>Pseudomonadati</taxon>
        <taxon>Pseudomonadota</taxon>
        <taxon>Alphaproteobacteria</taxon>
        <taxon>Rhodobacterales</taxon>
        <taxon>Paracoccaceae</taxon>
        <taxon>Puniceibacterium</taxon>
    </lineage>
</organism>
<dbReference type="AlphaFoldDB" id="A0A2G8RD75"/>
<dbReference type="Pfam" id="PF13561">
    <property type="entry name" value="adh_short_C2"/>
    <property type="match status" value="1"/>
</dbReference>
<dbReference type="PANTHER" id="PTHR42760:SF106">
    <property type="entry name" value="PROTEIN FIXR"/>
    <property type="match status" value="1"/>
</dbReference>
<dbReference type="PROSITE" id="PS00061">
    <property type="entry name" value="ADH_SHORT"/>
    <property type="match status" value="1"/>
</dbReference>
<sequence length="251" mass="26437">MPLNSGSDTKPVVAVTGASRGIGHAIVRHFYKNGWDVITLARTPFSEVCPWADGIVQHLKVDLADTQSVLDAAADLKKLLDGRGLNALINNAGISPKAPDGARMSAIKTPIATFLDVQHVNLVAPFILCQELLDPLRQAGGSVVNISSIAASRVHPFAGAAYAISKAGLSAFTRELAHELGNSGVRVNTVAPGEIQTSILSPGTDELVESQVPMKRLGRPEEVAEVVYFLASELSSYVTGTEIPINGGQHT</sequence>
<accession>A0A2G8RD75</accession>
<protein>
    <recommendedName>
        <fullName evidence="4">Oxidoreductase</fullName>
    </recommendedName>
</protein>
<reference evidence="2 3" key="1">
    <citation type="submission" date="2013-09" db="EMBL/GenBank/DDBJ databases">
        <title>Genome sequencing of Phaeobacter antarcticus sp. nov. SM1211.</title>
        <authorList>
            <person name="Zhang X.-Y."/>
            <person name="Liu C."/>
            <person name="Chen X.-L."/>
            <person name="Xie B.-B."/>
            <person name="Qin Q.-L."/>
            <person name="Rong J.-C."/>
            <person name="Zhang Y.-Z."/>
        </authorList>
    </citation>
    <scope>NUCLEOTIDE SEQUENCE [LARGE SCALE GENOMIC DNA]</scope>
    <source>
        <strain evidence="2 3">SM1211</strain>
    </source>
</reference>
<proteinExistence type="inferred from homology"/>
<dbReference type="Proteomes" id="UP000231259">
    <property type="component" value="Unassembled WGS sequence"/>
</dbReference>
<dbReference type="EMBL" id="AWWI01000100">
    <property type="protein sequence ID" value="PIL19480.1"/>
    <property type="molecule type" value="Genomic_DNA"/>
</dbReference>
<dbReference type="InterPro" id="IPR020904">
    <property type="entry name" value="Sc_DH/Rdtase_CS"/>
</dbReference>